<feature type="coiled-coil region" evidence="1">
    <location>
        <begin position="22"/>
        <end position="56"/>
    </location>
</feature>
<proteinExistence type="predicted"/>
<keyword evidence="1" id="KW-0175">Coiled coil</keyword>
<evidence type="ECO:0000256" key="1">
    <source>
        <dbReference type="SAM" id="Coils"/>
    </source>
</evidence>
<evidence type="ECO:0000313" key="2">
    <source>
        <dbReference type="EMBL" id="KYB24799.1"/>
    </source>
</evidence>
<dbReference type="Proteomes" id="UP000007266">
    <property type="component" value="Unassembled WGS sequence"/>
</dbReference>
<protein>
    <submittedName>
        <fullName evidence="2">Uncharacterized protein</fullName>
    </submittedName>
</protein>
<accession>A0A139WA57</accession>
<reference evidence="2 3" key="2">
    <citation type="journal article" date="2010" name="Nucleic Acids Res.">
        <title>BeetleBase in 2010: revisions to provide comprehensive genomic information for Tribolium castaneum.</title>
        <authorList>
            <person name="Kim H.S."/>
            <person name="Murphy T."/>
            <person name="Xia J."/>
            <person name="Caragea D."/>
            <person name="Park Y."/>
            <person name="Beeman R.W."/>
            <person name="Lorenzen M.D."/>
            <person name="Butcher S."/>
            <person name="Manak J.R."/>
            <person name="Brown S.J."/>
        </authorList>
    </citation>
    <scope>NUCLEOTIDE SEQUENCE [LARGE SCALE GENOMIC DNA]</scope>
    <source>
        <strain evidence="2 3">Georgia GA2</strain>
    </source>
</reference>
<dbReference type="AlphaFoldDB" id="A0A139WA57"/>
<evidence type="ECO:0000313" key="3">
    <source>
        <dbReference type="Proteomes" id="UP000007266"/>
    </source>
</evidence>
<dbReference type="EMBL" id="KQ971600">
    <property type="protein sequence ID" value="KYB24799.1"/>
    <property type="molecule type" value="Genomic_DNA"/>
</dbReference>
<gene>
    <name evidence="2" type="primary">AUGUSTUS-3.0.2_33283</name>
    <name evidence="2" type="ORF">TcasGA2_TC033283</name>
</gene>
<keyword evidence="3" id="KW-1185">Reference proteome</keyword>
<dbReference type="InParanoid" id="A0A139WA57"/>
<organism evidence="2 3">
    <name type="scientific">Tribolium castaneum</name>
    <name type="common">Red flour beetle</name>
    <dbReference type="NCBI Taxonomy" id="7070"/>
    <lineage>
        <taxon>Eukaryota</taxon>
        <taxon>Metazoa</taxon>
        <taxon>Ecdysozoa</taxon>
        <taxon>Arthropoda</taxon>
        <taxon>Hexapoda</taxon>
        <taxon>Insecta</taxon>
        <taxon>Pterygota</taxon>
        <taxon>Neoptera</taxon>
        <taxon>Endopterygota</taxon>
        <taxon>Coleoptera</taxon>
        <taxon>Polyphaga</taxon>
        <taxon>Cucujiformia</taxon>
        <taxon>Tenebrionidae</taxon>
        <taxon>Tenebrionidae incertae sedis</taxon>
        <taxon>Tribolium</taxon>
    </lineage>
</organism>
<sequence>MRDSLEAFEKTLESINSNWNLQNNLVDLIENLNKNLESERETTTKLQEQIQSLMKQDNFGITSKYVALKVILFPTHMRVLKSFGSWPNI</sequence>
<name>A0A139WA57_TRICA</name>
<reference evidence="2 3" key="1">
    <citation type="journal article" date="2008" name="Nature">
        <title>The genome of the model beetle and pest Tribolium castaneum.</title>
        <authorList>
            <consortium name="Tribolium Genome Sequencing Consortium"/>
            <person name="Richards S."/>
            <person name="Gibbs R.A."/>
            <person name="Weinstock G.M."/>
            <person name="Brown S.J."/>
            <person name="Denell R."/>
            <person name="Beeman R.W."/>
            <person name="Gibbs R."/>
            <person name="Beeman R.W."/>
            <person name="Brown S.J."/>
            <person name="Bucher G."/>
            <person name="Friedrich M."/>
            <person name="Grimmelikhuijzen C.J."/>
            <person name="Klingler M."/>
            <person name="Lorenzen M."/>
            <person name="Richards S."/>
            <person name="Roth S."/>
            <person name="Schroder R."/>
            <person name="Tautz D."/>
            <person name="Zdobnov E.M."/>
            <person name="Muzny D."/>
            <person name="Gibbs R.A."/>
            <person name="Weinstock G.M."/>
            <person name="Attaway T."/>
            <person name="Bell S."/>
            <person name="Buhay C.J."/>
            <person name="Chandrabose M.N."/>
            <person name="Chavez D."/>
            <person name="Clerk-Blankenburg K.P."/>
            <person name="Cree A."/>
            <person name="Dao M."/>
            <person name="Davis C."/>
            <person name="Chacko J."/>
            <person name="Dinh H."/>
            <person name="Dugan-Rocha S."/>
            <person name="Fowler G."/>
            <person name="Garner T.T."/>
            <person name="Garnes J."/>
            <person name="Gnirke A."/>
            <person name="Hawes A."/>
            <person name="Hernandez J."/>
            <person name="Hines S."/>
            <person name="Holder M."/>
            <person name="Hume J."/>
            <person name="Jhangiani S.N."/>
            <person name="Joshi V."/>
            <person name="Khan Z.M."/>
            <person name="Jackson L."/>
            <person name="Kovar C."/>
            <person name="Kowis A."/>
            <person name="Lee S."/>
            <person name="Lewis L.R."/>
            <person name="Margolis J."/>
            <person name="Morgan M."/>
            <person name="Nazareth L.V."/>
            <person name="Nguyen N."/>
            <person name="Okwuonu G."/>
            <person name="Parker D."/>
            <person name="Richards S."/>
            <person name="Ruiz S.J."/>
            <person name="Santibanez J."/>
            <person name="Savard J."/>
            <person name="Scherer S.E."/>
            <person name="Schneider B."/>
            <person name="Sodergren E."/>
            <person name="Tautz D."/>
            <person name="Vattahil S."/>
            <person name="Villasana D."/>
            <person name="White C.S."/>
            <person name="Wright R."/>
            <person name="Park Y."/>
            <person name="Beeman R.W."/>
            <person name="Lord J."/>
            <person name="Oppert B."/>
            <person name="Lorenzen M."/>
            <person name="Brown S."/>
            <person name="Wang L."/>
            <person name="Savard J."/>
            <person name="Tautz D."/>
            <person name="Richards S."/>
            <person name="Weinstock G."/>
            <person name="Gibbs R.A."/>
            <person name="Liu Y."/>
            <person name="Worley K."/>
            <person name="Weinstock G."/>
            <person name="Elsik C.G."/>
            <person name="Reese J.T."/>
            <person name="Elhaik E."/>
            <person name="Landan G."/>
            <person name="Graur D."/>
            <person name="Arensburger P."/>
            <person name="Atkinson P."/>
            <person name="Beeman R.W."/>
            <person name="Beidler J."/>
            <person name="Brown S.J."/>
            <person name="Demuth J.P."/>
            <person name="Drury D.W."/>
            <person name="Du Y.Z."/>
            <person name="Fujiwara H."/>
            <person name="Lorenzen M."/>
            <person name="Maselli V."/>
            <person name="Osanai M."/>
            <person name="Park Y."/>
            <person name="Robertson H.M."/>
            <person name="Tu Z."/>
            <person name="Wang J.J."/>
            <person name="Wang S."/>
            <person name="Richards S."/>
            <person name="Song H."/>
            <person name="Zhang L."/>
            <person name="Sodergren E."/>
            <person name="Werner D."/>
            <person name="Stanke M."/>
            <person name="Morgenstern B."/>
            <person name="Solovyev V."/>
            <person name="Kosarev P."/>
            <person name="Brown G."/>
            <person name="Chen H.C."/>
            <person name="Ermolaeva O."/>
            <person name="Hlavina W."/>
            <person name="Kapustin Y."/>
            <person name="Kiryutin B."/>
            <person name="Kitts P."/>
            <person name="Maglott D."/>
            <person name="Pruitt K."/>
            <person name="Sapojnikov V."/>
            <person name="Souvorov A."/>
            <person name="Mackey A.J."/>
            <person name="Waterhouse R.M."/>
            <person name="Wyder S."/>
            <person name="Zdobnov E.M."/>
            <person name="Zdobnov E.M."/>
            <person name="Wyder S."/>
            <person name="Kriventseva E.V."/>
            <person name="Kadowaki T."/>
            <person name="Bork P."/>
            <person name="Aranda M."/>
            <person name="Bao R."/>
            <person name="Beermann A."/>
            <person name="Berns N."/>
            <person name="Bolognesi R."/>
            <person name="Bonneton F."/>
            <person name="Bopp D."/>
            <person name="Brown S.J."/>
            <person name="Bucher G."/>
            <person name="Butts T."/>
            <person name="Chaumot A."/>
            <person name="Denell R.E."/>
            <person name="Ferrier D.E."/>
            <person name="Friedrich M."/>
            <person name="Gordon C.M."/>
            <person name="Jindra M."/>
            <person name="Klingler M."/>
            <person name="Lan Q."/>
            <person name="Lattorff H.M."/>
            <person name="Laudet V."/>
            <person name="von Levetsow C."/>
            <person name="Liu Z."/>
            <person name="Lutz R."/>
            <person name="Lynch J.A."/>
            <person name="da Fonseca R.N."/>
            <person name="Posnien N."/>
            <person name="Reuter R."/>
            <person name="Roth S."/>
            <person name="Savard J."/>
            <person name="Schinko J.B."/>
            <person name="Schmitt C."/>
            <person name="Schoppmeier M."/>
            <person name="Schroder R."/>
            <person name="Shippy T.D."/>
            <person name="Simonnet F."/>
            <person name="Marques-Souza H."/>
            <person name="Tautz D."/>
            <person name="Tomoyasu Y."/>
            <person name="Trauner J."/>
            <person name="Van der Zee M."/>
            <person name="Vervoort M."/>
            <person name="Wittkopp N."/>
            <person name="Wimmer E.A."/>
            <person name="Yang X."/>
            <person name="Jones A.K."/>
            <person name="Sattelle D.B."/>
            <person name="Ebert P.R."/>
            <person name="Nelson D."/>
            <person name="Scott J.G."/>
            <person name="Beeman R.W."/>
            <person name="Muthukrishnan S."/>
            <person name="Kramer K.J."/>
            <person name="Arakane Y."/>
            <person name="Beeman R.W."/>
            <person name="Zhu Q."/>
            <person name="Hogenkamp D."/>
            <person name="Dixit R."/>
            <person name="Oppert B."/>
            <person name="Jiang H."/>
            <person name="Zou Z."/>
            <person name="Marshall J."/>
            <person name="Elpidina E."/>
            <person name="Vinokurov K."/>
            <person name="Oppert C."/>
            <person name="Zou Z."/>
            <person name="Evans J."/>
            <person name="Lu Z."/>
            <person name="Zhao P."/>
            <person name="Sumathipala N."/>
            <person name="Altincicek B."/>
            <person name="Vilcinskas A."/>
            <person name="Williams M."/>
            <person name="Hultmark D."/>
            <person name="Hetru C."/>
            <person name="Jiang H."/>
            <person name="Grimmelikhuijzen C.J."/>
            <person name="Hauser F."/>
            <person name="Cazzamali G."/>
            <person name="Williamson M."/>
            <person name="Park Y."/>
            <person name="Li B."/>
            <person name="Tanaka Y."/>
            <person name="Predel R."/>
            <person name="Neupert S."/>
            <person name="Schachtner J."/>
            <person name="Verleyen P."/>
            <person name="Raible F."/>
            <person name="Bork P."/>
            <person name="Friedrich M."/>
            <person name="Walden K.K."/>
            <person name="Robertson H.M."/>
            <person name="Angeli S."/>
            <person name="Foret S."/>
            <person name="Bucher G."/>
            <person name="Schuetz S."/>
            <person name="Maleszka R."/>
            <person name="Wimmer E.A."/>
            <person name="Beeman R.W."/>
            <person name="Lorenzen M."/>
            <person name="Tomoyasu Y."/>
            <person name="Miller S.C."/>
            <person name="Grossmann D."/>
            <person name="Bucher G."/>
        </authorList>
    </citation>
    <scope>NUCLEOTIDE SEQUENCE [LARGE SCALE GENOMIC DNA]</scope>
    <source>
        <strain evidence="2 3">Georgia GA2</strain>
    </source>
</reference>